<dbReference type="InterPro" id="IPR001138">
    <property type="entry name" value="Zn2Cys6_DnaBD"/>
</dbReference>
<dbReference type="Proteomes" id="UP001302812">
    <property type="component" value="Unassembled WGS sequence"/>
</dbReference>
<dbReference type="PROSITE" id="PS50048">
    <property type="entry name" value="ZN2_CY6_FUNGAL_2"/>
    <property type="match status" value="1"/>
</dbReference>
<evidence type="ECO:0000256" key="2">
    <source>
        <dbReference type="ARBA" id="ARBA00022723"/>
    </source>
</evidence>
<dbReference type="Gene3D" id="4.10.240.10">
    <property type="entry name" value="Zn(2)-C6 fungal-type DNA-binding domain"/>
    <property type="match status" value="1"/>
</dbReference>
<evidence type="ECO:0000313" key="10">
    <source>
        <dbReference type="Proteomes" id="UP001302812"/>
    </source>
</evidence>
<dbReference type="EMBL" id="MU853357">
    <property type="protein sequence ID" value="KAK4109324.1"/>
    <property type="molecule type" value="Genomic_DNA"/>
</dbReference>
<evidence type="ECO:0000256" key="6">
    <source>
        <dbReference type="PIRSR" id="PIRSR604294-1"/>
    </source>
</evidence>
<keyword evidence="2 6" id="KW-0479">Metal-binding</keyword>
<keyword evidence="4 6" id="KW-0408">Iron</keyword>
<dbReference type="GeneID" id="89936236"/>
<keyword evidence="5" id="KW-0539">Nucleus</keyword>
<reference evidence="9" key="2">
    <citation type="submission" date="2023-05" db="EMBL/GenBank/DDBJ databases">
        <authorList>
            <consortium name="Lawrence Berkeley National Laboratory"/>
            <person name="Steindorff A."/>
            <person name="Hensen N."/>
            <person name="Bonometti L."/>
            <person name="Westerberg I."/>
            <person name="Brannstrom I.O."/>
            <person name="Guillou S."/>
            <person name="Cros-Aarteil S."/>
            <person name="Calhoun S."/>
            <person name="Haridas S."/>
            <person name="Kuo A."/>
            <person name="Mondo S."/>
            <person name="Pangilinan J."/>
            <person name="Riley R."/>
            <person name="Labutti K."/>
            <person name="Andreopoulos B."/>
            <person name="Lipzen A."/>
            <person name="Chen C."/>
            <person name="Yanf M."/>
            <person name="Daum C."/>
            <person name="Ng V."/>
            <person name="Clum A."/>
            <person name="Ohm R."/>
            <person name="Martin F."/>
            <person name="Silar P."/>
            <person name="Natvig D."/>
            <person name="Lalanne C."/>
            <person name="Gautier V."/>
            <person name="Ament-Velasquez S.L."/>
            <person name="Kruys A."/>
            <person name="Hutchinson M.I."/>
            <person name="Powell A.J."/>
            <person name="Barry K."/>
            <person name="Miller A.N."/>
            <person name="Grigoriev I.V."/>
            <person name="Debuchy R."/>
            <person name="Gladieux P."/>
            <person name="Thoren M.H."/>
            <person name="Johannesson H."/>
        </authorList>
    </citation>
    <scope>NUCLEOTIDE SEQUENCE</scope>
    <source>
        <strain evidence="9">CBS 508.74</strain>
    </source>
</reference>
<evidence type="ECO:0000256" key="1">
    <source>
        <dbReference type="ARBA" id="ARBA00006787"/>
    </source>
</evidence>
<evidence type="ECO:0000256" key="3">
    <source>
        <dbReference type="ARBA" id="ARBA00023002"/>
    </source>
</evidence>
<dbReference type="InterPro" id="IPR004294">
    <property type="entry name" value="Carotenoid_Oase"/>
</dbReference>
<sequence>MTDAGLRDWPPGLTDLRLACEECHKRKIRCEAPQDGAQGSCQACRANGRTCLFSLKNKTGRPRKSKPAQFHWASKAVSPRPLGAHERPGSPLDSVAAVRSYGIARGLSMEQHEPGGQSAMAEHYADTLPCDTGLKAPGGPPYFRQLPWPPEFATGRDVLDPLPGSTPGGEEQAPSPGLFHLGDDFVFDMPESVTNTKPAFSAISHNDTLELDQGRETRPHLAALRTTLSPDEASDAGGFRDSGRTDSVHTQADTVTNASWGKAMRGDFSDLMRLCGEMTPRYQSKVLDVAARADKQELAVVVGNMEELGHKAAAAMHDAATTASASSGAPPSRQEQYQWMLTRVAVLGAVDIAADLVQHNLAINKIEARGAVDATAANEADIEDGSDLSMTDATAALSTRFGAQGDHGEEDALGGGRAADSLESVLALVRLDHALLQFSLFLMADQCDVEGCGDPCRGIGSSTSRPGHSCPGRTRTSTLDRLEQIRAQAWALAEGMRRLSVQTIRSLAWDTAKEQRLSASSRKGPCNMDSTYVPRGKTTRLRPADEAASSKAARDNMERQAFHEWPNEAGFDGLTEQRGPIELKVEGNIPAWTAGSLYRTGPGQCKVEDTKSGTFHISHWFDGLAHTHRFDIVVDGPVVHVYYSSRRQSDKVAADIKAAGTLRSISFAQRLDPCVGLFGKVMSAFEKRSDIHNVGVTVGVNLPSFKSRPTNPDVDVHGHRATNLVIATDAAVLCEMDPSTMEPISFPNHSRFHPDLKGPLGSAHAMLDPETGDYINYNLDLGKQPVYRVFRVAAASGKTDILATIPYKAAYVHSFFMTPNYVVLCLPVADYKWNGLKMLWEGNLKDSFKPFDPSEKCRWFVIDRHHGKGVVAEFASPASFFFHTVNAFEGDDGDVFCELVKFPNRYILDGLYYDVILDRNGKATEFWTDGQRAQQCFPRLVRYRLRKKDFAIRAPPAAGPPAPELVTEITSPHSGDLPVINPKYRCKKHRYTYMVVSRVLSTMLDAIIKLDTETRELLQWEGPKGHTPGEAIFVPRPAADAEMLDEDDGVLLSVVLDGANRISYLLCVDAKTMTELGRAECEFAVAIGLHGCHVPATAD</sequence>
<keyword evidence="10" id="KW-1185">Reference proteome</keyword>
<comment type="caution">
    <text evidence="9">The sequence shown here is derived from an EMBL/GenBank/DDBJ whole genome shotgun (WGS) entry which is preliminary data.</text>
</comment>
<feature type="domain" description="Zn(2)-C6 fungal-type" evidence="8">
    <location>
        <begin position="19"/>
        <end position="53"/>
    </location>
</feature>
<feature type="region of interest" description="Disordered" evidence="7">
    <location>
        <begin position="226"/>
        <end position="253"/>
    </location>
</feature>
<dbReference type="SUPFAM" id="SSF57701">
    <property type="entry name" value="Zn2/Cys6 DNA-binding domain"/>
    <property type="match status" value="1"/>
</dbReference>
<evidence type="ECO:0000313" key="9">
    <source>
        <dbReference type="EMBL" id="KAK4109324.1"/>
    </source>
</evidence>
<evidence type="ECO:0000256" key="5">
    <source>
        <dbReference type="ARBA" id="ARBA00023242"/>
    </source>
</evidence>
<feature type="binding site" evidence="6">
    <location>
        <position position="883"/>
    </location>
    <ligand>
        <name>Fe cation</name>
        <dbReference type="ChEBI" id="CHEBI:24875"/>
        <note>catalytic</note>
    </ligand>
</feature>
<dbReference type="Pfam" id="PF03055">
    <property type="entry name" value="RPE65"/>
    <property type="match status" value="1"/>
</dbReference>
<dbReference type="GO" id="GO:0000981">
    <property type="term" value="F:DNA-binding transcription factor activity, RNA polymerase II-specific"/>
    <property type="evidence" value="ECO:0007669"/>
    <property type="project" value="InterPro"/>
</dbReference>
<name>A0AAN6QIC3_9PEZI</name>
<feature type="binding site" evidence="6">
    <location>
        <position position="1090"/>
    </location>
    <ligand>
        <name>Fe cation</name>
        <dbReference type="ChEBI" id="CHEBI:24875"/>
        <note>catalytic</note>
    </ligand>
</feature>
<feature type="region of interest" description="Disordered" evidence="7">
    <location>
        <begin position="57"/>
        <end position="91"/>
    </location>
</feature>
<dbReference type="PANTHER" id="PTHR10543">
    <property type="entry name" value="BETA-CAROTENE DIOXYGENASE"/>
    <property type="match status" value="1"/>
</dbReference>
<dbReference type="SMART" id="SM00066">
    <property type="entry name" value="GAL4"/>
    <property type="match status" value="1"/>
</dbReference>
<feature type="region of interest" description="Disordered" evidence="7">
    <location>
        <begin position="518"/>
        <end position="552"/>
    </location>
</feature>
<dbReference type="AlphaFoldDB" id="A0AAN6QIC3"/>
<gene>
    <name evidence="9" type="ORF">N656DRAFT_716257</name>
</gene>
<evidence type="ECO:0000259" key="8">
    <source>
        <dbReference type="PROSITE" id="PS50048"/>
    </source>
</evidence>
<feature type="binding site" evidence="6">
    <location>
        <position position="764"/>
    </location>
    <ligand>
        <name>Fe cation</name>
        <dbReference type="ChEBI" id="CHEBI:24875"/>
        <note>catalytic</note>
    </ligand>
</feature>
<dbReference type="GO" id="GO:0016121">
    <property type="term" value="P:carotene catabolic process"/>
    <property type="evidence" value="ECO:0007669"/>
    <property type="project" value="TreeGrafter"/>
</dbReference>
<accession>A0AAN6QIC3</accession>
<reference evidence="9" key="1">
    <citation type="journal article" date="2023" name="Mol. Phylogenet. Evol.">
        <title>Genome-scale phylogeny and comparative genomics of the fungal order Sordariales.</title>
        <authorList>
            <person name="Hensen N."/>
            <person name="Bonometti L."/>
            <person name="Westerberg I."/>
            <person name="Brannstrom I.O."/>
            <person name="Guillou S."/>
            <person name="Cros-Aarteil S."/>
            <person name="Calhoun S."/>
            <person name="Haridas S."/>
            <person name="Kuo A."/>
            <person name="Mondo S."/>
            <person name="Pangilinan J."/>
            <person name="Riley R."/>
            <person name="LaButti K."/>
            <person name="Andreopoulos B."/>
            <person name="Lipzen A."/>
            <person name="Chen C."/>
            <person name="Yan M."/>
            <person name="Daum C."/>
            <person name="Ng V."/>
            <person name="Clum A."/>
            <person name="Steindorff A."/>
            <person name="Ohm R.A."/>
            <person name="Martin F."/>
            <person name="Silar P."/>
            <person name="Natvig D.O."/>
            <person name="Lalanne C."/>
            <person name="Gautier V."/>
            <person name="Ament-Velasquez S.L."/>
            <person name="Kruys A."/>
            <person name="Hutchinson M.I."/>
            <person name="Powell A.J."/>
            <person name="Barry K."/>
            <person name="Miller A.N."/>
            <person name="Grigoriev I.V."/>
            <person name="Debuchy R."/>
            <person name="Gladieux P."/>
            <person name="Hiltunen Thoren M."/>
            <person name="Johannesson H."/>
        </authorList>
    </citation>
    <scope>NUCLEOTIDE SEQUENCE</scope>
    <source>
        <strain evidence="9">CBS 508.74</strain>
    </source>
</reference>
<organism evidence="9 10">
    <name type="scientific">Canariomyces notabilis</name>
    <dbReference type="NCBI Taxonomy" id="2074819"/>
    <lineage>
        <taxon>Eukaryota</taxon>
        <taxon>Fungi</taxon>
        <taxon>Dikarya</taxon>
        <taxon>Ascomycota</taxon>
        <taxon>Pezizomycotina</taxon>
        <taxon>Sordariomycetes</taxon>
        <taxon>Sordariomycetidae</taxon>
        <taxon>Sordariales</taxon>
        <taxon>Chaetomiaceae</taxon>
        <taxon>Canariomyces</taxon>
    </lineage>
</organism>
<dbReference type="CDD" id="cd00067">
    <property type="entry name" value="GAL4"/>
    <property type="match status" value="1"/>
</dbReference>
<dbReference type="PROSITE" id="PS00463">
    <property type="entry name" value="ZN2_CY6_FUNGAL_1"/>
    <property type="match status" value="1"/>
</dbReference>
<protein>
    <submittedName>
        <fullName evidence="9">RPE65-domain-containing protein</fullName>
    </submittedName>
</protein>
<proteinExistence type="inferred from homology"/>
<dbReference type="PANTHER" id="PTHR10543:SF24">
    <property type="entry name" value="CAROTENOID ISOMEROOXYGENASE"/>
    <property type="match status" value="1"/>
</dbReference>
<dbReference type="InterPro" id="IPR036864">
    <property type="entry name" value="Zn2-C6_fun-type_DNA-bd_sf"/>
</dbReference>
<evidence type="ECO:0000256" key="4">
    <source>
        <dbReference type="ARBA" id="ARBA00023004"/>
    </source>
</evidence>
<comment type="cofactor">
    <cofactor evidence="6">
        <name>Fe(2+)</name>
        <dbReference type="ChEBI" id="CHEBI:29033"/>
    </cofactor>
    <text evidence="6">Binds 1 Fe(2+) ion per subunit.</text>
</comment>
<comment type="similarity">
    <text evidence="1">Belongs to the carotenoid oxygenase family.</text>
</comment>
<feature type="binding site" evidence="6">
    <location>
        <position position="813"/>
    </location>
    <ligand>
        <name>Fe cation</name>
        <dbReference type="ChEBI" id="CHEBI:24875"/>
        <note>catalytic</note>
    </ligand>
</feature>
<dbReference type="Pfam" id="PF00172">
    <property type="entry name" value="Zn_clus"/>
    <property type="match status" value="1"/>
</dbReference>
<dbReference type="GO" id="GO:0008270">
    <property type="term" value="F:zinc ion binding"/>
    <property type="evidence" value="ECO:0007669"/>
    <property type="project" value="InterPro"/>
</dbReference>
<keyword evidence="3" id="KW-0560">Oxidoreductase</keyword>
<evidence type="ECO:0000256" key="7">
    <source>
        <dbReference type="SAM" id="MobiDB-lite"/>
    </source>
</evidence>
<dbReference type="RefSeq" id="XP_064666894.1">
    <property type="nucleotide sequence ID" value="XM_064812111.1"/>
</dbReference>
<dbReference type="GO" id="GO:0010436">
    <property type="term" value="F:carotenoid dioxygenase activity"/>
    <property type="evidence" value="ECO:0007669"/>
    <property type="project" value="TreeGrafter"/>
</dbReference>